<dbReference type="KEGG" id="ptm:GSPATT00034903001"/>
<evidence type="ECO:0000313" key="2">
    <source>
        <dbReference type="Proteomes" id="UP000000600"/>
    </source>
</evidence>
<evidence type="ECO:0000313" key="1">
    <source>
        <dbReference type="EMBL" id="CAK65424.1"/>
    </source>
</evidence>
<accession>A0C3Q7</accession>
<sequence length="236" mass="27820">MPMINKNNQENTKRSIKKKEELYQSCLSMTNFLFKRYQILLKLSISLTNIYDILNIYLIQVANRLKLKYCTVRTIQKAYEKDGRIGKKETRKKKLKVENILKISIVNPFTYLLSEPIVSSEVSQIYIDKQPTKEDQVNLAKEQRSLLQSQCQKLYIILSQQLQRPMENSNQVYQITLQNLLWASQLVIKQLLEVKQQINVKQEHEPGSPNQTQYPFPIQHNLYQSQQSFVLPRINS</sequence>
<dbReference type="GeneID" id="5018606"/>
<keyword evidence="2" id="KW-1185">Reference proteome</keyword>
<dbReference type="RefSeq" id="XP_001432821.1">
    <property type="nucleotide sequence ID" value="XM_001432784.2"/>
</dbReference>
<dbReference type="OMA" id="CQKLYII"/>
<proteinExistence type="predicted"/>
<reference evidence="1 2" key="1">
    <citation type="journal article" date="2006" name="Nature">
        <title>Global trends of whole-genome duplications revealed by the ciliate Paramecium tetraurelia.</title>
        <authorList>
            <consortium name="Genoscope"/>
            <person name="Aury J.-M."/>
            <person name="Jaillon O."/>
            <person name="Duret L."/>
            <person name="Noel B."/>
            <person name="Jubin C."/>
            <person name="Porcel B.M."/>
            <person name="Segurens B."/>
            <person name="Daubin V."/>
            <person name="Anthouard V."/>
            <person name="Aiach N."/>
            <person name="Arnaiz O."/>
            <person name="Billaut A."/>
            <person name="Beisson J."/>
            <person name="Blanc I."/>
            <person name="Bouhouche K."/>
            <person name="Camara F."/>
            <person name="Duharcourt S."/>
            <person name="Guigo R."/>
            <person name="Gogendeau D."/>
            <person name="Katinka M."/>
            <person name="Keller A.-M."/>
            <person name="Kissmehl R."/>
            <person name="Klotz C."/>
            <person name="Koll F."/>
            <person name="Le Moue A."/>
            <person name="Lepere C."/>
            <person name="Malinsky S."/>
            <person name="Nowacki M."/>
            <person name="Nowak J.K."/>
            <person name="Plattner H."/>
            <person name="Poulain J."/>
            <person name="Ruiz F."/>
            <person name="Serrano V."/>
            <person name="Zagulski M."/>
            <person name="Dessen P."/>
            <person name="Betermier M."/>
            <person name="Weissenbach J."/>
            <person name="Scarpelli C."/>
            <person name="Schachter V."/>
            <person name="Sperling L."/>
            <person name="Meyer E."/>
            <person name="Cohen J."/>
            <person name="Wincker P."/>
        </authorList>
    </citation>
    <scope>NUCLEOTIDE SEQUENCE [LARGE SCALE GENOMIC DNA]</scope>
    <source>
        <strain evidence="1 2">Stock d4-2</strain>
    </source>
</reference>
<dbReference type="Proteomes" id="UP000000600">
    <property type="component" value="Unassembled WGS sequence"/>
</dbReference>
<dbReference type="HOGENOM" id="CLU_102748_0_0_1"/>
<gene>
    <name evidence="1" type="ORF">GSPATT00034903001</name>
</gene>
<dbReference type="AlphaFoldDB" id="A0C3Q7"/>
<name>A0C3Q7_PARTE</name>
<dbReference type="OrthoDB" id="303576at2759"/>
<dbReference type="EMBL" id="CT868038">
    <property type="protein sequence ID" value="CAK65424.1"/>
    <property type="molecule type" value="Genomic_DNA"/>
</dbReference>
<dbReference type="InParanoid" id="A0C3Q7"/>
<protein>
    <submittedName>
        <fullName evidence="1">Uncharacterized protein</fullName>
    </submittedName>
</protein>
<organism evidence="1 2">
    <name type="scientific">Paramecium tetraurelia</name>
    <dbReference type="NCBI Taxonomy" id="5888"/>
    <lineage>
        <taxon>Eukaryota</taxon>
        <taxon>Sar</taxon>
        <taxon>Alveolata</taxon>
        <taxon>Ciliophora</taxon>
        <taxon>Intramacronucleata</taxon>
        <taxon>Oligohymenophorea</taxon>
        <taxon>Peniculida</taxon>
        <taxon>Parameciidae</taxon>
        <taxon>Paramecium</taxon>
    </lineage>
</organism>